<reference evidence="1 2" key="1">
    <citation type="submission" date="2020-08" db="EMBL/GenBank/DDBJ databases">
        <title>Genomic Encyclopedia of Type Strains, Phase IV (KMG-IV): sequencing the most valuable type-strain genomes for metagenomic binning, comparative biology and taxonomic classification.</title>
        <authorList>
            <person name="Goeker M."/>
        </authorList>
    </citation>
    <scope>NUCLEOTIDE SEQUENCE [LARGE SCALE GENOMIC DNA]</scope>
    <source>
        <strain evidence="1 2">DSM 4737</strain>
    </source>
</reference>
<dbReference type="RefSeq" id="WP_281380611.1">
    <property type="nucleotide sequence ID" value="NZ_JACHOR010000005.1"/>
</dbReference>
<protein>
    <submittedName>
        <fullName evidence="1">Uncharacterized protein</fullName>
    </submittedName>
</protein>
<gene>
    <name evidence="1" type="ORF">GGR13_003017</name>
</gene>
<name>A0A7W9CL51_9CAUL</name>
<dbReference type="EMBL" id="JACHOR010000005">
    <property type="protein sequence ID" value="MBB5747396.1"/>
    <property type="molecule type" value="Genomic_DNA"/>
</dbReference>
<proteinExistence type="predicted"/>
<dbReference type="Proteomes" id="UP000545037">
    <property type="component" value="Unassembled WGS sequence"/>
</dbReference>
<evidence type="ECO:0000313" key="2">
    <source>
        <dbReference type="Proteomes" id="UP000545037"/>
    </source>
</evidence>
<dbReference type="AlphaFoldDB" id="A0A7W9CL51"/>
<keyword evidence="2" id="KW-1185">Reference proteome</keyword>
<accession>A0A7W9CL51</accession>
<sequence>MDWRSGVGPAGFVAAMVLAPVVMAYAPPEVNARVEISAAVAG</sequence>
<evidence type="ECO:0000313" key="1">
    <source>
        <dbReference type="EMBL" id="MBB5747396.1"/>
    </source>
</evidence>
<comment type="caution">
    <text evidence="1">The sequence shown here is derived from an EMBL/GenBank/DDBJ whole genome shotgun (WGS) entry which is preliminary data.</text>
</comment>
<organism evidence="1 2">
    <name type="scientific">Brevundimonas variabilis</name>
    <dbReference type="NCBI Taxonomy" id="74312"/>
    <lineage>
        <taxon>Bacteria</taxon>
        <taxon>Pseudomonadati</taxon>
        <taxon>Pseudomonadota</taxon>
        <taxon>Alphaproteobacteria</taxon>
        <taxon>Caulobacterales</taxon>
        <taxon>Caulobacteraceae</taxon>
        <taxon>Brevundimonas</taxon>
    </lineage>
</organism>